<feature type="transmembrane region" description="Helical" evidence="1">
    <location>
        <begin position="157"/>
        <end position="179"/>
    </location>
</feature>
<proteinExistence type="predicted"/>
<evidence type="ECO:0000256" key="1">
    <source>
        <dbReference type="SAM" id="Phobius"/>
    </source>
</evidence>
<comment type="caution">
    <text evidence="2">The sequence shown here is derived from an EMBL/GenBank/DDBJ whole genome shotgun (WGS) entry which is preliminary data.</text>
</comment>
<keyword evidence="1" id="KW-0472">Membrane</keyword>
<feature type="transmembrane region" description="Helical" evidence="1">
    <location>
        <begin position="80"/>
        <end position="106"/>
    </location>
</feature>
<feature type="transmembrane region" description="Helical" evidence="1">
    <location>
        <begin position="199"/>
        <end position="224"/>
    </location>
</feature>
<dbReference type="OrthoDB" id="7948742at2"/>
<name>A0A560HLG0_9PROT</name>
<organism evidence="2 3">
    <name type="scientific">Nitrospirillum amazonense</name>
    <dbReference type="NCBI Taxonomy" id="28077"/>
    <lineage>
        <taxon>Bacteria</taxon>
        <taxon>Pseudomonadati</taxon>
        <taxon>Pseudomonadota</taxon>
        <taxon>Alphaproteobacteria</taxon>
        <taxon>Rhodospirillales</taxon>
        <taxon>Azospirillaceae</taxon>
        <taxon>Nitrospirillum</taxon>
    </lineage>
</organism>
<dbReference type="EMBL" id="VITR01000001">
    <property type="protein sequence ID" value="TWB45990.1"/>
    <property type="molecule type" value="Genomic_DNA"/>
</dbReference>
<dbReference type="Proteomes" id="UP000315751">
    <property type="component" value="Unassembled WGS sequence"/>
</dbReference>
<evidence type="ECO:0000313" key="2">
    <source>
        <dbReference type="EMBL" id="TWB45990.1"/>
    </source>
</evidence>
<accession>A0A560HLG0</accession>
<protein>
    <submittedName>
        <fullName evidence="2">Uncharacterized protein</fullName>
    </submittedName>
</protein>
<evidence type="ECO:0000313" key="3">
    <source>
        <dbReference type="Proteomes" id="UP000315751"/>
    </source>
</evidence>
<feature type="transmembrane region" description="Helical" evidence="1">
    <location>
        <begin position="126"/>
        <end position="150"/>
    </location>
</feature>
<keyword evidence="1" id="KW-1133">Transmembrane helix</keyword>
<sequence>MFTRLRERLLAAGIAPRHARRYIAELREHAADLAEEEMASGQSRVEAETRALARLGTQEDLAQALLRRGDFRSWGARAPWAVYGIGAVLSVLATTTLALGTLFAIIEIYTPAPDTPAMLPSWFGSAVTVISYGQSLALPLLIGAGFAILAARQRMPVLWPSLALLAVAVLGAGSMWHIQPPTTPDSQWSIGVGTMLLPPYGHLGTAMGHIAMNLSLTLVPYLCWQSWRGTGRQGTAHA</sequence>
<dbReference type="AlphaFoldDB" id="A0A560HLG0"/>
<reference evidence="2 3" key="1">
    <citation type="submission" date="2019-06" db="EMBL/GenBank/DDBJ databases">
        <title>Genomic Encyclopedia of Type Strains, Phase IV (KMG-V): Genome sequencing to study the core and pangenomes of soil and plant-associated prokaryotes.</title>
        <authorList>
            <person name="Whitman W."/>
        </authorList>
    </citation>
    <scope>NUCLEOTIDE SEQUENCE [LARGE SCALE GENOMIC DNA]</scope>
    <source>
        <strain evidence="2 3">BR 11622</strain>
    </source>
</reference>
<keyword evidence="1" id="KW-0812">Transmembrane</keyword>
<gene>
    <name evidence="2" type="ORF">FBZ90_101325</name>
</gene>
<keyword evidence="3" id="KW-1185">Reference proteome</keyword>
<dbReference type="RefSeq" id="WP_145729282.1">
    <property type="nucleotide sequence ID" value="NZ_VITR01000001.1"/>
</dbReference>